<organism evidence="1 2">
    <name type="scientific">Aspergillus cavernicola</name>
    <dbReference type="NCBI Taxonomy" id="176166"/>
    <lineage>
        <taxon>Eukaryota</taxon>
        <taxon>Fungi</taxon>
        <taxon>Dikarya</taxon>
        <taxon>Ascomycota</taxon>
        <taxon>Pezizomycotina</taxon>
        <taxon>Eurotiomycetes</taxon>
        <taxon>Eurotiomycetidae</taxon>
        <taxon>Eurotiales</taxon>
        <taxon>Aspergillaceae</taxon>
        <taxon>Aspergillus</taxon>
        <taxon>Aspergillus subgen. Nidulantes</taxon>
    </lineage>
</organism>
<evidence type="ECO:0000313" key="1">
    <source>
        <dbReference type="EMBL" id="KAL2812133.1"/>
    </source>
</evidence>
<evidence type="ECO:0000313" key="2">
    <source>
        <dbReference type="Proteomes" id="UP001610335"/>
    </source>
</evidence>
<gene>
    <name evidence="1" type="ORF">BDW59DRAFT_44346</name>
</gene>
<protein>
    <recommendedName>
        <fullName evidence="3">MADS-box domain-containing protein</fullName>
    </recommendedName>
</protein>
<proteinExistence type="predicted"/>
<accession>A0ABR4H9J2</accession>
<sequence length="335" mass="37122">MALKRVLGRKSTRAERYKVERGQKLSVFKYIDLFRFKKPCSNKWRELSMTQVEAIRDKLQLVKGEWVKNLTDVVTKIYNCLPSEYGPSRKLHITENSEVENSPFPSSASTFPRPVNQINSEGGSFESMNDGIVDEAQISSSAEAITSHKRSACDPYPLAAKRRCLGQIMPRPLAAESEPQNNQRVQPSSHLINYDSTRPGMLEGANPQSIPTTEASLAPAVSNSIYPDSDHIDAVLIDEIIASAEPRDSQPAYSYDIDAPSIDEIIASAEPRDSQPAYGYDIDAVLIDEIIASAEPRDSQPAYGYDIDPPPNLAYQWSPPNIPNDISTQQPILAI</sequence>
<name>A0ABR4H9J2_9EURO</name>
<reference evidence="1 2" key="1">
    <citation type="submission" date="2024-07" db="EMBL/GenBank/DDBJ databases">
        <title>Section-level genome sequencing and comparative genomics of Aspergillus sections Usti and Cavernicolus.</title>
        <authorList>
            <consortium name="Lawrence Berkeley National Laboratory"/>
            <person name="Nybo J.L."/>
            <person name="Vesth T.C."/>
            <person name="Theobald S."/>
            <person name="Frisvad J.C."/>
            <person name="Larsen T.O."/>
            <person name="Kjaerboelling I."/>
            <person name="Rothschild-Mancinelli K."/>
            <person name="Lyhne E.K."/>
            <person name="Kogle M.E."/>
            <person name="Barry K."/>
            <person name="Clum A."/>
            <person name="Na H."/>
            <person name="Ledsgaard L."/>
            <person name="Lin J."/>
            <person name="Lipzen A."/>
            <person name="Kuo A."/>
            <person name="Riley R."/>
            <person name="Mondo S."/>
            <person name="LaButti K."/>
            <person name="Haridas S."/>
            <person name="Pangalinan J."/>
            <person name="Salamov A.A."/>
            <person name="Simmons B.A."/>
            <person name="Magnuson J.K."/>
            <person name="Chen J."/>
            <person name="Drula E."/>
            <person name="Henrissat B."/>
            <person name="Wiebenga A."/>
            <person name="Lubbers R.J."/>
            <person name="Gomes A.C."/>
            <person name="Makela M.R."/>
            <person name="Stajich J."/>
            <person name="Grigoriev I.V."/>
            <person name="Mortensen U.H."/>
            <person name="De vries R.P."/>
            <person name="Baker S.E."/>
            <person name="Andersen M.R."/>
        </authorList>
    </citation>
    <scope>NUCLEOTIDE SEQUENCE [LARGE SCALE GENOMIC DNA]</scope>
    <source>
        <strain evidence="1 2">CBS 600.67</strain>
    </source>
</reference>
<dbReference type="EMBL" id="JBFXLS010000197">
    <property type="protein sequence ID" value="KAL2812133.1"/>
    <property type="molecule type" value="Genomic_DNA"/>
</dbReference>
<keyword evidence="2" id="KW-1185">Reference proteome</keyword>
<comment type="caution">
    <text evidence="1">The sequence shown here is derived from an EMBL/GenBank/DDBJ whole genome shotgun (WGS) entry which is preliminary data.</text>
</comment>
<evidence type="ECO:0008006" key="3">
    <source>
        <dbReference type="Google" id="ProtNLM"/>
    </source>
</evidence>
<dbReference type="Proteomes" id="UP001610335">
    <property type="component" value="Unassembled WGS sequence"/>
</dbReference>